<dbReference type="PANTHER" id="PTHR39611">
    <property type="entry name" value="HYDROXYPROLINE-RICH GLYCOPROTEIN DZ-HRGP-RELATED"/>
    <property type="match status" value="1"/>
</dbReference>
<feature type="compositionally biased region" description="Basic and acidic residues" evidence="1">
    <location>
        <begin position="377"/>
        <end position="390"/>
    </location>
</feature>
<gene>
    <name evidence="3" type="ORF">TCE0_017f03359</name>
</gene>
<organism evidence="3 4">
    <name type="scientific">Talaromyces pinophilus</name>
    <name type="common">Penicillium pinophilum</name>
    <dbReference type="NCBI Taxonomy" id="128442"/>
    <lineage>
        <taxon>Eukaryota</taxon>
        <taxon>Fungi</taxon>
        <taxon>Dikarya</taxon>
        <taxon>Ascomycota</taxon>
        <taxon>Pezizomycotina</taxon>
        <taxon>Eurotiomycetes</taxon>
        <taxon>Eurotiomycetidae</taxon>
        <taxon>Eurotiales</taxon>
        <taxon>Trichocomaceae</taxon>
        <taxon>Talaromyces</taxon>
        <taxon>Talaromyces sect. Talaromyces</taxon>
    </lineage>
</organism>
<feature type="compositionally biased region" description="Low complexity" evidence="1">
    <location>
        <begin position="89"/>
        <end position="98"/>
    </location>
</feature>
<evidence type="ECO:0000259" key="2">
    <source>
        <dbReference type="Pfam" id="PF24355"/>
    </source>
</evidence>
<feature type="compositionally biased region" description="Pro residues" evidence="1">
    <location>
        <begin position="132"/>
        <end position="175"/>
    </location>
</feature>
<feature type="compositionally biased region" description="Basic and acidic residues" evidence="1">
    <location>
        <begin position="416"/>
        <end position="427"/>
    </location>
</feature>
<reference evidence="4" key="1">
    <citation type="journal article" date="2015" name="Genome Announc.">
        <title>Draft genome sequence of Talaromyces cellulolyticus strain Y-94, a source of lignocellulosic biomass-degrading enzymes.</title>
        <authorList>
            <person name="Fujii T."/>
            <person name="Koike H."/>
            <person name="Sawayama S."/>
            <person name="Yano S."/>
            <person name="Inoue H."/>
        </authorList>
    </citation>
    <scope>NUCLEOTIDE SEQUENCE [LARGE SCALE GENOMIC DNA]</scope>
    <source>
        <strain evidence="4">Y-94</strain>
    </source>
</reference>
<sequence length="691" mass="76774">MAYDSYYDPPSGPSGPPYEPPRTQDEYANERVYSSPTSYQPPYPSQHAAEQIQMPQPRMPSPSYQNAHPAPPGNPPYGHIGNDIPAAINSPVNNNNPNFLSPELISQVTATVIQQLKAYGLDGSQGQQQPQQQPPPPPLQQQQPPLPLQQQQPPPPPPQAQPAPPAPFSTPPAPDPTYYNPQPTYRDAQPAETRGRATMAVPPERREAQTRVSPDKRPGGGLESRNTVTGRASTENMTTLEKIWGKMFDDGQPTPRLGQLLRGIAVHLIEDYPPGNTIVVVPEKMQKYYADTKVPTDTYPWHDIFDDRTSSISRIYRDIEAEHHLVQDPQNLKERPDIPGLTPRGFEKWYTLMIQANPDREFARLQKTVLDMPISNPDDKKERFPKELPRRLFPSSPDKKILEKLEVSIITHCEVELPRSPPEERSKSPPRKNKPRDISPPPRTQPTTIERVPASVSASKSSSQERETKSLDDDEEVTAAPRPIERERKPYSAQPGGGKKYEETTANLKTSEPSKSTSSTSTVRQEQPYTRGAPTTGTTGHGHAHHGSISSSKPSGRRSSSVGVKANGPGDYRHSEPDLSSYDAGYGNLTSAAGAGGHSGHHYKSSAAGSTALDLYDDDNDRLAYRDYERDDPRDYDAVLERERERERERRYHDHVSSGGGRSTWSDEDYYRGGGLLGGQGGGPEYEYKYR</sequence>
<keyword evidence="4" id="KW-1185">Reference proteome</keyword>
<proteinExistence type="predicted"/>
<dbReference type="PANTHER" id="PTHR39611:SF1">
    <property type="entry name" value="HYDROXYPROLINE-RICH GLYCOPROTEIN DZ-HRGP"/>
    <property type="match status" value="1"/>
</dbReference>
<dbReference type="AlphaFoldDB" id="A0A6V8H3H0"/>
<evidence type="ECO:0000256" key="1">
    <source>
        <dbReference type="SAM" id="MobiDB-lite"/>
    </source>
</evidence>
<accession>A0A6V8H3H0</accession>
<feature type="compositionally biased region" description="Low complexity" evidence="1">
    <location>
        <begin position="510"/>
        <end position="522"/>
    </location>
</feature>
<feature type="region of interest" description="Disordered" evidence="1">
    <location>
        <begin position="1"/>
        <end position="100"/>
    </location>
</feature>
<evidence type="ECO:0000313" key="3">
    <source>
        <dbReference type="EMBL" id="GAM35206.1"/>
    </source>
</evidence>
<feature type="region of interest" description="Disordered" evidence="1">
    <location>
        <begin position="122"/>
        <end position="231"/>
    </location>
</feature>
<dbReference type="Pfam" id="PF24355">
    <property type="entry name" value="DUF7514"/>
    <property type="match status" value="1"/>
</dbReference>
<feature type="compositionally biased region" description="Pro residues" evidence="1">
    <location>
        <begin position="10"/>
        <end position="20"/>
    </location>
</feature>
<dbReference type="EMBL" id="DF933813">
    <property type="protein sequence ID" value="GAM35206.1"/>
    <property type="molecule type" value="Genomic_DNA"/>
</dbReference>
<feature type="region of interest" description="Disordered" evidence="1">
    <location>
        <begin position="373"/>
        <end position="395"/>
    </location>
</feature>
<comment type="caution">
    <text evidence="3">The sequence shown here is derived from an EMBL/GenBank/DDBJ whole genome shotgun (WGS) entry which is preliminary data.</text>
</comment>
<feature type="region of interest" description="Disordered" evidence="1">
    <location>
        <begin position="416"/>
        <end position="606"/>
    </location>
</feature>
<evidence type="ECO:0000313" key="4">
    <source>
        <dbReference type="Proteomes" id="UP000053095"/>
    </source>
</evidence>
<dbReference type="Proteomes" id="UP000053095">
    <property type="component" value="Unassembled WGS sequence"/>
</dbReference>
<feature type="compositionally biased region" description="Basic and acidic residues" evidence="1">
    <location>
        <begin position="203"/>
        <end position="218"/>
    </location>
</feature>
<feature type="compositionally biased region" description="Low complexity" evidence="1">
    <location>
        <begin position="547"/>
        <end position="565"/>
    </location>
</feature>
<dbReference type="InterPro" id="IPR055936">
    <property type="entry name" value="DUF7514"/>
</dbReference>
<name>A0A6V8H3H0_TALPI</name>
<feature type="compositionally biased region" description="Basic and acidic residues" evidence="1">
    <location>
        <begin position="642"/>
        <end position="656"/>
    </location>
</feature>
<feature type="domain" description="DUF7514" evidence="2">
    <location>
        <begin position="247"/>
        <end position="406"/>
    </location>
</feature>
<feature type="compositionally biased region" description="Gly residues" evidence="1">
    <location>
        <begin position="672"/>
        <end position="684"/>
    </location>
</feature>
<protein>
    <recommendedName>
        <fullName evidence="2">DUF7514 domain-containing protein</fullName>
    </recommendedName>
</protein>
<feature type="region of interest" description="Disordered" evidence="1">
    <location>
        <begin position="642"/>
        <end position="691"/>
    </location>
</feature>